<gene>
    <name evidence="2" type="ORF">EYF80_050627</name>
</gene>
<keyword evidence="3" id="KW-1185">Reference proteome</keyword>
<dbReference type="EMBL" id="SRLO01001300">
    <property type="protein sequence ID" value="TNN39196.1"/>
    <property type="molecule type" value="Genomic_DNA"/>
</dbReference>
<sequence length="126" mass="13861">MSRTTRAPHRETELEVWRTRSNIPMTLQENVSFARVLTESGSRLAASGSVRVLKQSFLGSCIASNTGDSAQRVGRRAEGEAHAGSQIQFVLRDSGRRSETKVLQEADEEDEELHPGQTLSDTNPPP</sequence>
<feature type="region of interest" description="Disordered" evidence="1">
    <location>
        <begin position="66"/>
        <end position="126"/>
    </location>
</feature>
<comment type="caution">
    <text evidence="2">The sequence shown here is derived from an EMBL/GenBank/DDBJ whole genome shotgun (WGS) entry which is preliminary data.</text>
</comment>
<dbReference type="Proteomes" id="UP000314294">
    <property type="component" value="Unassembled WGS sequence"/>
</dbReference>
<evidence type="ECO:0000256" key="1">
    <source>
        <dbReference type="SAM" id="MobiDB-lite"/>
    </source>
</evidence>
<dbReference type="AlphaFoldDB" id="A0A4Z2FD80"/>
<evidence type="ECO:0000313" key="2">
    <source>
        <dbReference type="EMBL" id="TNN39196.1"/>
    </source>
</evidence>
<organism evidence="2 3">
    <name type="scientific">Liparis tanakae</name>
    <name type="common">Tanaka's snailfish</name>
    <dbReference type="NCBI Taxonomy" id="230148"/>
    <lineage>
        <taxon>Eukaryota</taxon>
        <taxon>Metazoa</taxon>
        <taxon>Chordata</taxon>
        <taxon>Craniata</taxon>
        <taxon>Vertebrata</taxon>
        <taxon>Euteleostomi</taxon>
        <taxon>Actinopterygii</taxon>
        <taxon>Neopterygii</taxon>
        <taxon>Teleostei</taxon>
        <taxon>Neoteleostei</taxon>
        <taxon>Acanthomorphata</taxon>
        <taxon>Eupercaria</taxon>
        <taxon>Perciformes</taxon>
        <taxon>Cottioidei</taxon>
        <taxon>Cottales</taxon>
        <taxon>Liparidae</taxon>
        <taxon>Liparis</taxon>
    </lineage>
</organism>
<name>A0A4Z2FD80_9TELE</name>
<feature type="compositionally biased region" description="Polar residues" evidence="1">
    <location>
        <begin position="117"/>
        <end position="126"/>
    </location>
</feature>
<proteinExistence type="predicted"/>
<feature type="compositionally biased region" description="Basic and acidic residues" evidence="1">
    <location>
        <begin position="93"/>
        <end position="104"/>
    </location>
</feature>
<evidence type="ECO:0000313" key="3">
    <source>
        <dbReference type="Proteomes" id="UP000314294"/>
    </source>
</evidence>
<accession>A0A4Z2FD80</accession>
<protein>
    <submittedName>
        <fullName evidence="2">Uncharacterized protein</fullName>
    </submittedName>
</protein>
<reference evidence="2 3" key="1">
    <citation type="submission" date="2019-03" db="EMBL/GenBank/DDBJ databases">
        <title>First draft genome of Liparis tanakae, snailfish: a comprehensive survey of snailfish specific genes.</title>
        <authorList>
            <person name="Kim W."/>
            <person name="Song I."/>
            <person name="Jeong J.-H."/>
            <person name="Kim D."/>
            <person name="Kim S."/>
            <person name="Ryu S."/>
            <person name="Song J.Y."/>
            <person name="Lee S.K."/>
        </authorList>
    </citation>
    <scope>NUCLEOTIDE SEQUENCE [LARGE SCALE GENOMIC DNA]</scope>
    <source>
        <tissue evidence="2">Muscle</tissue>
    </source>
</reference>